<proteinExistence type="inferred from homology"/>
<dbReference type="GO" id="GO:0003887">
    <property type="term" value="F:DNA-directed DNA polymerase activity"/>
    <property type="evidence" value="ECO:0007669"/>
    <property type="project" value="InterPro"/>
</dbReference>
<dbReference type="InterPro" id="IPR013520">
    <property type="entry name" value="Ribonucl_H"/>
</dbReference>
<dbReference type="InterPro" id="IPR001650">
    <property type="entry name" value="Helicase_C-like"/>
</dbReference>
<dbReference type="Pfam" id="PF00929">
    <property type="entry name" value="RNase_T"/>
    <property type="match status" value="1"/>
</dbReference>
<gene>
    <name evidence="12 13" type="primary">dinG</name>
    <name evidence="16" type="ORF">JCM9152_391</name>
</gene>
<dbReference type="GO" id="GO:0008408">
    <property type="term" value="F:3'-5' exonuclease activity"/>
    <property type="evidence" value="ECO:0007669"/>
    <property type="project" value="UniProtKB-UniRule"/>
</dbReference>
<dbReference type="GO" id="GO:0005524">
    <property type="term" value="F:ATP binding"/>
    <property type="evidence" value="ECO:0007669"/>
    <property type="project" value="UniProtKB-UniRule"/>
</dbReference>
<dbReference type="PANTHER" id="PTHR11472:SF34">
    <property type="entry name" value="REGULATOR OF TELOMERE ELONGATION HELICASE 1"/>
    <property type="match status" value="1"/>
</dbReference>
<dbReference type="GO" id="GO:0003678">
    <property type="term" value="F:DNA helicase activity"/>
    <property type="evidence" value="ECO:0007669"/>
    <property type="project" value="InterPro"/>
</dbReference>
<evidence type="ECO:0000313" key="16">
    <source>
        <dbReference type="EMBL" id="GAE29052.1"/>
    </source>
</evidence>
<evidence type="ECO:0000256" key="3">
    <source>
        <dbReference type="ARBA" id="ARBA00022741"/>
    </source>
</evidence>
<name>W4QAQ6_9BACI</name>
<evidence type="ECO:0000256" key="2">
    <source>
        <dbReference type="ARBA" id="ARBA00022723"/>
    </source>
</evidence>
<dbReference type="SMART" id="SM00491">
    <property type="entry name" value="HELICc2"/>
    <property type="match status" value="1"/>
</dbReference>
<keyword evidence="11" id="KW-0413">Isomerase</keyword>
<keyword evidence="2" id="KW-0479">Metal-binding</keyword>
<accession>W4QAQ6</accession>
<keyword evidence="7 12" id="KW-0067">ATP-binding</keyword>
<comment type="caution">
    <text evidence="16">The sequence shown here is derived from an EMBL/GenBank/DDBJ whole genome shotgun (WGS) entry which is preliminary data.</text>
</comment>
<keyword evidence="9" id="KW-0411">Iron-sulfur</keyword>
<feature type="binding site" evidence="12">
    <location>
        <begin position="283"/>
        <end position="290"/>
    </location>
    <ligand>
        <name>ATP</name>
        <dbReference type="ChEBI" id="CHEBI:30616"/>
    </ligand>
</feature>
<evidence type="ECO:0000256" key="1">
    <source>
        <dbReference type="ARBA" id="ARBA00022722"/>
    </source>
</evidence>
<sequence length="934" mass="108068">MYDRYIVIDLETTGHSVEKGDRIIQIGAVVCSNDEIIKTFSTFVQPGVEIPPFIEELTGITENDIQDAPPFRTVIPTILELLEDGCLVAHNADFDRNFLKKQIELEGYIFPQVPVIDTVELARIFLPQQNSYKLSELAEELGYSHDRPHQADSDASVTAALFQKIIKRCKELPILTLQQLIPLLRKLKSDFEPILLECIDQRKFTKRNETEYDCFRQLAIKKVEKQPTSNNDTFKTYEDYMVSDFTELMKTALSQFERREGQELMMQEVHEAFNQNEYKLIEAGTGTGKSLAYLLPALFYAKQHNQPVIVSTQTIPLQEQLFQRDLPILKRLVPFPIRIALLKGRSHYLCLRKFEHSLSVEHSNYEINLTKCMILVWLTETTTGDIEEIMIPTGAKSLWYEVQSDASSDIGKANPWFSRCFYHRARRLAQDAQIVVTNHALLCTDLMHEQRILPQHTHVILDEAHHLEEVASNHLGQRTDYVAFAHIFQRLSTEQEHHWVEHLEAIFKRNELPFRSTERLLTLLTSMKEDVDELFRILFSYIQKKNHLSATDVGRNRYRYFSFKEAGTQWQALLECTMRVHMVAKEIAVAFKQLLQPLEQNDHDHIQYSDQSFITELEKWFEVLLEEEDTLYQLLLEYDPTVVYWAEIEPRGAKNATYLYSKPIDVSVALADLFFAKKKSVILTSATLAVNGSFSYQIKRLGLEDFAPETCVIPSPFDYNQQARLLIPTDIPSIKEVTMDQFSYEIAKKLWQLSEKTKGKTLVLFTSYEMLRIVYDHIQKWNNDHLLHIIGQGVTSGSRAKLMKMFKQSDHAMLFGTSSFWEGIDLPGDELTTVVIVRLPFSPPDDPLIQAQFDQVKEEGGNPFMDISLPQAIIRFKQGFGRLIRSTTDRGSVFVFDRRITTTRYGKQFILSLPNVPVYEDEFNQLLHSHNSYL</sequence>
<dbReference type="SMART" id="SM00487">
    <property type="entry name" value="DEXDc"/>
    <property type="match status" value="1"/>
</dbReference>
<dbReference type="EC" id="3.1.-.-" evidence="12 13"/>
<dbReference type="Proteomes" id="UP000018895">
    <property type="component" value="Unassembled WGS sequence"/>
</dbReference>
<dbReference type="AlphaFoldDB" id="W4QAQ6"/>
<dbReference type="SMART" id="SM00479">
    <property type="entry name" value="EXOIII"/>
    <property type="match status" value="1"/>
</dbReference>
<dbReference type="GO" id="GO:0003677">
    <property type="term" value="F:DNA binding"/>
    <property type="evidence" value="ECO:0007669"/>
    <property type="project" value="UniProtKB-KW"/>
</dbReference>
<comment type="function">
    <text evidence="12 13">3'-5' exonuclease.</text>
</comment>
<evidence type="ECO:0000256" key="13">
    <source>
        <dbReference type="RuleBase" id="RU364106"/>
    </source>
</evidence>
<dbReference type="PROSITE" id="PS51193">
    <property type="entry name" value="HELICASE_ATP_BIND_2"/>
    <property type="match status" value="1"/>
</dbReference>
<dbReference type="InterPro" id="IPR006054">
    <property type="entry name" value="DnaQ"/>
</dbReference>
<feature type="domain" description="Helicase ATP-binding" evidence="14">
    <location>
        <begin position="248"/>
        <end position="524"/>
    </location>
</feature>
<dbReference type="InterPro" id="IPR006555">
    <property type="entry name" value="ATP-dep_Helicase_C"/>
</dbReference>
<evidence type="ECO:0000256" key="11">
    <source>
        <dbReference type="ARBA" id="ARBA00023235"/>
    </source>
</evidence>
<dbReference type="RefSeq" id="WP_035340224.1">
    <property type="nucleotide sequence ID" value="NZ_BAUU01000002.1"/>
</dbReference>
<dbReference type="GO" id="GO:0051536">
    <property type="term" value="F:iron-sulfur cluster binding"/>
    <property type="evidence" value="ECO:0007669"/>
    <property type="project" value="UniProtKB-KW"/>
</dbReference>
<dbReference type="NCBIfam" id="TIGR01407">
    <property type="entry name" value="dinG_rel"/>
    <property type="match status" value="1"/>
</dbReference>
<dbReference type="GO" id="GO:0006260">
    <property type="term" value="P:DNA replication"/>
    <property type="evidence" value="ECO:0007669"/>
    <property type="project" value="InterPro"/>
</dbReference>
<dbReference type="OrthoDB" id="9803913at2"/>
<dbReference type="PROSITE" id="PS51194">
    <property type="entry name" value="HELICASE_CTER"/>
    <property type="match status" value="1"/>
</dbReference>
<dbReference type="NCBIfam" id="NF005981">
    <property type="entry name" value="PRK08074.1"/>
    <property type="match status" value="1"/>
</dbReference>
<dbReference type="Gene3D" id="3.40.50.300">
    <property type="entry name" value="P-loop containing nucleotide triphosphate hydrolases"/>
    <property type="match status" value="2"/>
</dbReference>
<keyword evidence="6 12" id="KW-0269">Exonuclease</keyword>
<keyword evidence="17" id="KW-1185">Reference proteome</keyword>
<keyword evidence="10" id="KW-0238">DNA-binding</keyword>
<dbReference type="FunFam" id="3.40.50.300:FF:000437">
    <property type="entry name" value="ATP-dependent DNA helicase DinG"/>
    <property type="match status" value="1"/>
</dbReference>
<dbReference type="PANTHER" id="PTHR11472">
    <property type="entry name" value="DNA REPAIR DEAD HELICASE RAD3/XP-D SUBFAMILY MEMBER"/>
    <property type="match status" value="1"/>
</dbReference>
<dbReference type="InterPro" id="IPR010614">
    <property type="entry name" value="RAD3-like_helicase_DEAD"/>
</dbReference>
<dbReference type="InterPro" id="IPR012337">
    <property type="entry name" value="RNaseH-like_sf"/>
</dbReference>
<organism evidence="16 17">
    <name type="scientific">Halalkalibacter hemicellulosilyticusJCM 9152</name>
    <dbReference type="NCBI Taxonomy" id="1236971"/>
    <lineage>
        <taxon>Bacteria</taxon>
        <taxon>Bacillati</taxon>
        <taxon>Bacillota</taxon>
        <taxon>Bacilli</taxon>
        <taxon>Bacillales</taxon>
        <taxon>Bacillaceae</taxon>
        <taxon>Halalkalibacter</taxon>
    </lineage>
</organism>
<evidence type="ECO:0000256" key="8">
    <source>
        <dbReference type="ARBA" id="ARBA00023004"/>
    </source>
</evidence>
<evidence type="ECO:0000259" key="15">
    <source>
        <dbReference type="PROSITE" id="PS51194"/>
    </source>
</evidence>
<dbReference type="GO" id="GO:0016818">
    <property type="term" value="F:hydrolase activity, acting on acid anhydrides, in phosphorus-containing anhydrides"/>
    <property type="evidence" value="ECO:0007669"/>
    <property type="project" value="InterPro"/>
</dbReference>
<evidence type="ECO:0000256" key="6">
    <source>
        <dbReference type="ARBA" id="ARBA00022839"/>
    </source>
</evidence>
<evidence type="ECO:0000256" key="7">
    <source>
        <dbReference type="ARBA" id="ARBA00022840"/>
    </source>
</evidence>
<evidence type="ECO:0000256" key="5">
    <source>
        <dbReference type="ARBA" id="ARBA00022806"/>
    </source>
</evidence>
<dbReference type="EMBL" id="BAUU01000002">
    <property type="protein sequence ID" value="GAE29052.1"/>
    <property type="molecule type" value="Genomic_DNA"/>
</dbReference>
<dbReference type="SUPFAM" id="SSF53098">
    <property type="entry name" value="Ribonuclease H-like"/>
    <property type="match status" value="1"/>
</dbReference>
<evidence type="ECO:0000256" key="12">
    <source>
        <dbReference type="HAMAP-Rule" id="MF_02206"/>
    </source>
</evidence>
<dbReference type="SUPFAM" id="SSF52540">
    <property type="entry name" value="P-loop containing nucleoside triphosphate hydrolases"/>
    <property type="match status" value="1"/>
</dbReference>
<evidence type="ECO:0000259" key="14">
    <source>
        <dbReference type="PROSITE" id="PS51193"/>
    </source>
</evidence>
<reference evidence="16" key="1">
    <citation type="journal article" date="2014" name="Genome Announc.">
        <title>Draft Genome Sequences of Three Alkaliphilic Bacillus Strains, Bacillus wakoensis JCM 9140T, Bacillus akibai JCM 9157T, and Bacillus hemicellulosilyticus JCM 9152T.</title>
        <authorList>
            <person name="Yuki M."/>
            <person name="Oshima K."/>
            <person name="Suda W."/>
            <person name="Oshida Y."/>
            <person name="Kitamura K."/>
            <person name="Iida T."/>
            <person name="Hattori M."/>
            <person name="Ohkuma M."/>
        </authorList>
    </citation>
    <scope>NUCLEOTIDE SEQUENCE [LARGE SCALE GENOMIC DNA]</scope>
    <source>
        <strain evidence="16">JCM 9152</strain>
    </source>
</reference>
<keyword evidence="4 12" id="KW-0378">Hydrolase</keyword>
<evidence type="ECO:0000256" key="9">
    <source>
        <dbReference type="ARBA" id="ARBA00023014"/>
    </source>
</evidence>
<keyword evidence="8" id="KW-0408">Iron</keyword>
<dbReference type="InterPro" id="IPR006310">
    <property type="entry name" value="DinG"/>
</dbReference>
<dbReference type="FunFam" id="3.30.420.10:FF:000045">
    <property type="entry name" value="3'-5' exonuclease DinG"/>
    <property type="match status" value="1"/>
</dbReference>
<keyword evidence="3 12" id="KW-0547">Nucleotide-binding</keyword>
<dbReference type="InterPro" id="IPR045028">
    <property type="entry name" value="DinG/Rad3-like"/>
</dbReference>
<dbReference type="InterPro" id="IPR027417">
    <property type="entry name" value="P-loop_NTPase"/>
</dbReference>
<evidence type="ECO:0000313" key="17">
    <source>
        <dbReference type="Proteomes" id="UP000018895"/>
    </source>
</evidence>
<protein>
    <recommendedName>
        <fullName evidence="12 13">3'-5' exonuclease DinG</fullName>
        <ecNumber evidence="12 13">3.1.-.-</ecNumber>
    </recommendedName>
</protein>
<keyword evidence="5 16" id="KW-0347">Helicase</keyword>
<dbReference type="GO" id="GO:0046872">
    <property type="term" value="F:metal ion binding"/>
    <property type="evidence" value="ECO:0007669"/>
    <property type="project" value="UniProtKB-KW"/>
</dbReference>
<dbReference type="CDD" id="cd06127">
    <property type="entry name" value="DEDDh"/>
    <property type="match status" value="1"/>
</dbReference>
<dbReference type="InterPro" id="IPR036397">
    <property type="entry name" value="RNaseH_sf"/>
</dbReference>
<keyword evidence="1 12" id="KW-0540">Nuclease</keyword>
<dbReference type="InterPro" id="IPR014013">
    <property type="entry name" value="Helic_SF1/SF2_ATP-bd_DinG/Rad3"/>
</dbReference>
<dbReference type="Pfam" id="PF13307">
    <property type="entry name" value="Helicase_C_2"/>
    <property type="match status" value="1"/>
</dbReference>
<comment type="similarity">
    <text evidence="12 13">Belongs to the helicase family. DinG subfamily. Type 2 sub-subfamily.</text>
</comment>
<evidence type="ECO:0000256" key="10">
    <source>
        <dbReference type="ARBA" id="ARBA00023125"/>
    </source>
</evidence>
<dbReference type="NCBIfam" id="TIGR00573">
    <property type="entry name" value="dnaq"/>
    <property type="match status" value="1"/>
</dbReference>
<dbReference type="Gene3D" id="3.30.420.10">
    <property type="entry name" value="Ribonuclease H-like superfamily/Ribonuclease H"/>
    <property type="match status" value="1"/>
</dbReference>
<dbReference type="HAMAP" id="MF_02206">
    <property type="entry name" value="DinG_exonucl"/>
    <property type="match status" value="1"/>
</dbReference>
<dbReference type="STRING" id="1236971.JCM9152_391"/>
<dbReference type="InterPro" id="IPR014001">
    <property type="entry name" value="Helicase_ATP-bd"/>
</dbReference>
<dbReference type="Pfam" id="PF06733">
    <property type="entry name" value="DEAD_2"/>
    <property type="match status" value="1"/>
</dbReference>
<feature type="short sequence motif" description="DEAH box" evidence="12">
    <location>
        <begin position="462"/>
        <end position="465"/>
    </location>
</feature>
<feature type="domain" description="Helicase C-terminal" evidence="15">
    <location>
        <begin position="738"/>
        <end position="924"/>
    </location>
</feature>
<evidence type="ECO:0000256" key="4">
    <source>
        <dbReference type="ARBA" id="ARBA00022801"/>
    </source>
</evidence>